<organism evidence="1 2">
    <name type="scientific">Trichonephila clavipes</name>
    <name type="common">Golden silk orbweaver</name>
    <name type="synonym">Nephila clavipes</name>
    <dbReference type="NCBI Taxonomy" id="2585209"/>
    <lineage>
        <taxon>Eukaryota</taxon>
        <taxon>Metazoa</taxon>
        <taxon>Ecdysozoa</taxon>
        <taxon>Arthropoda</taxon>
        <taxon>Chelicerata</taxon>
        <taxon>Arachnida</taxon>
        <taxon>Araneae</taxon>
        <taxon>Araneomorphae</taxon>
        <taxon>Entelegynae</taxon>
        <taxon>Araneoidea</taxon>
        <taxon>Nephilidae</taxon>
        <taxon>Trichonephila</taxon>
    </lineage>
</organism>
<evidence type="ECO:0000313" key="1">
    <source>
        <dbReference type="EMBL" id="GFY18482.1"/>
    </source>
</evidence>
<name>A0A8X6SR79_TRICX</name>
<dbReference type="Proteomes" id="UP000887159">
    <property type="component" value="Unassembled WGS sequence"/>
</dbReference>
<dbReference type="AlphaFoldDB" id="A0A8X6SR79"/>
<protein>
    <submittedName>
        <fullName evidence="1">Uncharacterized protein</fullName>
    </submittedName>
</protein>
<evidence type="ECO:0000313" key="2">
    <source>
        <dbReference type="Proteomes" id="UP000887159"/>
    </source>
</evidence>
<accession>A0A8X6SR79</accession>
<proteinExistence type="predicted"/>
<dbReference type="EMBL" id="BMAU01021349">
    <property type="protein sequence ID" value="GFY18482.1"/>
    <property type="molecule type" value="Genomic_DNA"/>
</dbReference>
<reference evidence="1" key="1">
    <citation type="submission" date="2020-08" db="EMBL/GenBank/DDBJ databases">
        <title>Multicomponent nature underlies the extraordinary mechanical properties of spider dragline silk.</title>
        <authorList>
            <person name="Kono N."/>
            <person name="Nakamura H."/>
            <person name="Mori M."/>
            <person name="Yoshida Y."/>
            <person name="Ohtoshi R."/>
            <person name="Malay A.D."/>
            <person name="Moran D.A.P."/>
            <person name="Tomita M."/>
            <person name="Numata K."/>
            <person name="Arakawa K."/>
        </authorList>
    </citation>
    <scope>NUCLEOTIDE SEQUENCE</scope>
</reference>
<gene>
    <name evidence="1" type="ORF">TNCV_2397091</name>
</gene>
<comment type="caution">
    <text evidence="1">The sequence shown here is derived from an EMBL/GenBank/DDBJ whole genome shotgun (WGS) entry which is preliminary data.</text>
</comment>
<keyword evidence="2" id="KW-1185">Reference proteome</keyword>
<sequence>MSYEPPSMWIYDAIWAAIERHILLVWCYSTIDVNISVLCTRVPVPQKIFHVDDLMYVKYVKALSPHVDMVCGLEEDDANLSVPLLIVGENYDVCHQ</sequence>